<dbReference type="EMBL" id="QGMY01000021">
    <property type="protein sequence ID" value="PWR69659.1"/>
    <property type="molecule type" value="Genomic_DNA"/>
</dbReference>
<dbReference type="Pfam" id="PF13183">
    <property type="entry name" value="Fer4_8"/>
    <property type="match status" value="1"/>
</dbReference>
<evidence type="ECO:0000313" key="8">
    <source>
        <dbReference type="Proteomes" id="UP000245657"/>
    </source>
</evidence>
<gene>
    <name evidence="7" type="ORF">DK846_17260</name>
</gene>
<comment type="caution">
    <text evidence="7">The sequence shown here is derived from an EMBL/GenBank/DDBJ whole genome shotgun (WGS) entry which is preliminary data.</text>
</comment>
<evidence type="ECO:0000259" key="6">
    <source>
        <dbReference type="PROSITE" id="PS51379"/>
    </source>
</evidence>
<dbReference type="Pfam" id="PF04432">
    <property type="entry name" value="FrhB_FdhB_C"/>
    <property type="match status" value="1"/>
</dbReference>
<keyword evidence="4" id="KW-0408">Iron</keyword>
<sequence>MIRKGEIFYAWSTDPELRDKGSSGGFISGLLTHLLSTGIVDAVSVTKKGADIYDASMVILTDPAEIAQCSGSLYCGTLSSAKYLYRYTQSNPGQRIAAVVKGCEAKAIIELAKRNRVNLNDILLIGLTCSGTINPITARKMIVDRYGIDPDIVENIYFSHGKCQVETSDTIFSLPIEDLEQDGYGRRLCCQRCQTRIPRQCDLVCGDWGVIGEYSGNTTCIEVCSKKGAITLESAINDHAIVVEAADPQGVEIRSRVEEAMQKLSLENGKEQFSNIPPGDQLLKSMMLDMSRCIKCYQCTEACPLCVCEDCRTKKPWLVKPGQVPPPFMFHLIRASHIADSCINCGQCEERCPMEIPNSLYMHALQSELEQMFGYKAGELPGMPVVAKVNEWEEWEHNYGNTFEKVIEVFRDQGEY</sequence>
<dbReference type="PROSITE" id="PS51379">
    <property type="entry name" value="4FE4S_FER_2"/>
    <property type="match status" value="2"/>
</dbReference>
<dbReference type="InterPro" id="IPR017896">
    <property type="entry name" value="4Fe4S_Fe-S-bd"/>
</dbReference>
<keyword evidence="3" id="KW-0560">Oxidoreductase</keyword>
<evidence type="ECO:0000256" key="1">
    <source>
        <dbReference type="ARBA" id="ARBA00001974"/>
    </source>
</evidence>
<feature type="domain" description="4Fe-4S ferredoxin-type" evidence="6">
    <location>
        <begin position="333"/>
        <end position="363"/>
    </location>
</feature>
<dbReference type="OrthoDB" id="35334at2157"/>
<reference evidence="7 8" key="1">
    <citation type="submission" date="2018-05" db="EMBL/GenBank/DDBJ databases">
        <title>Draft genome of Methanospirillum lacunae Ki8-1.</title>
        <authorList>
            <person name="Dueholm M.S."/>
            <person name="Nielsen P.H."/>
            <person name="Bakmann L.F."/>
            <person name="Otzen D.E."/>
        </authorList>
    </citation>
    <scope>NUCLEOTIDE SEQUENCE [LARGE SCALE GENOMIC DNA]</scope>
    <source>
        <strain evidence="7 8">Ki8-1</strain>
    </source>
</reference>
<evidence type="ECO:0000256" key="5">
    <source>
        <dbReference type="ARBA" id="ARBA00023014"/>
    </source>
</evidence>
<feature type="domain" description="4Fe-4S ferredoxin-type" evidence="6">
    <location>
        <begin position="284"/>
        <end position="304"/>
    </location>
</feature>
<dbReference type="Proteomes" id="UP000245657">
    <property type="component" value="Unassembled WGS sequence"/>
</dbReference>
<dbReference type="SUPFAM" id="SSF46548">
    <property type="entry name" value="alpha-helical ferredoxin"/>
    <property type="match status" value="1"/>
</dbReference>
<dbReference type="PANTHER" id="PTHR31332:SF6">
    <property type="entry name" value="FORMATE DEHYDROGENASE SUBUNIT BETA"/>
    <property type="match status" value="1"/>
</dbReference>
<dbReference type="InterPro" id="IPR045220">
    <property type="entry name" value="FRHB/FDHB/HCAR-like"/>
</dbReference>
<dbReference type="GO" id="GO:0051536">
    <property type="term" value="F:iron-sulfur cluster binding"/>
    <property type="evidence" value="ECO:0007669"/>
    <property type="project" value="UniProtKB-KW"/>
</dbReference>
<dbReference type="GeneID" id="97548237"/>
<evidence type="ECO:0000313" key="7">
    <source>
        <dbReference type="EMBL" id="PWR69659.1"/>
    </source>
</evidence>
<accession>A0A2V2MQI8</accession>
<dbReference type="GO" id="GO:0046872">
    <property type="term" value="F:metal ion binding"/>
    <property type="evidence" value="ECO:0007669"/>
    <property type="project" value="UniProtKB-KW"/>
</dbReference>
<protein>
    <submittedName>
        <fullName evidence="7">Formate dehydrogenase</fullName>
    </submittedName>
</protein>
<evidence type="ECO:0000256" key="2">
    <source>
        <dbReference type="ARBA" id="ARBA00022723"/>
    </source>
</evidence>
<evidence type="ECO:0000256" key="4">
    <source>
        <dbReference type="ARBA" id="ARBA00023004"/>
    </source>
</evidence>
<keyword evidence="8" id="KW-1185">Reference proteome</keyword>
<dbReference type="AlphaFoldDB" id="A0A2V2MQI8"/>
<comment type="cofactor">
    <cofactor evidence="1">
        <name>FAD</name>
        <dbReference type="ChEBI" id="CHEBI:57692"/>
    </cofactor>
</comment>
<proteinExistence type="predicted"/>
<dbReference type="RefSeq" id="WP_109970252.1">
    <property type="nucleotide sequence ID" value="NZ_CP176093.1"/>
</dbReference>
<dbReference type="PROSITE" id="PS00198">
    <property type="entry name" value="4FE4S_FER_1"/>
    <property type="match status" value="1"/>
</dbReference>
<evidence type="ECO:0000256" key="3">
    <source>
        <dbReference type="ARBA" id="ARBA00023002"/>
    </source>
</evidence>
<keyword evidence="5" id="KW-0411">Iron-sulfur</keyword>
<dbReference type="InterPro" id="IPR007516">
    <property type="entry name" value="Co_F420_Hydgase/DH_bsu_N"/>
</dbReference>
<name>A0A2V2MQI8_9EURY</name>
<dbReference type="Gene3D" id="3.30.70.20">
    <property type="match status" value="1"/>
</dbReference>
<dbReference type="InterPro" id="IPR007525">
    <property type="entry name" value="FrhB_FdhB_C"/>
</dbReference>
<dbReference type="GO" id="GO:0052592">
    <property type="term" value="F:oxidoreductase activity, acting on CH or CH2 groups, with an iron-sulfur protein as acceptor"/>
    <property type="evidence" value="ECO:0007669"/>
    <property type="project" value="TreeGrafter"/>
</dbReference>
<organism evidence="7 8">
    <name type="scientific">Methanospirillum lacunae</name>
    <dbReference type="NCBI Taxonomy" id="668570"/>
    <lineage>
        <taxon>Archaea</taxon>
        <taxon>Methanobacteriati</taxon>
        <taxon>Methanobacteriota</taxon>
        <taxon>Stenosarchaea group</taxon>
        <taxon>Methanomicrobia</taxon>
        <taxon>Methanomicrobiales</taxon>
        <taxon>Methanospirillaceae</taxon>
        <taxon>Methanospirillum</taxon>
    </lineage>
</organism>
<dbReference type="PANTHER" id="PTHR31332">
    <property type="entry name" value="7-HYDROXYMETHYL CHLOROPHYLL A REDUCTASE, CHLOROPLASTIC"/>
    <property type="match status" value="1"/>
</dbReference>
<keyword evidence="2" id="KW-0479">Metal-binding</keyword>
<dbReference type="InterPro" id="IPR017900">
    <property type="entry name" value="4Fe4S_Fe_S_CS"/>
</dbReference>
<dbReference type="Pfam" id="PF04422">
    <property type="entry name" value="FrhB_FdhB_N"/>
    <property type="match status" value="1"/>
</dbReference>